<proteinExistence type="predicted"/>
<gene>
    <name evidence="1" type="ORF">UFOVP823_30</name>
</gene>
<dbReference type="Pfam" id="PF25675">
    <property type="entry name" value="Phage_nozzle"/>
    <property type="match status" value="1"/>
</dbReference>
<evidence type="ECO:0008006" key="2">
    <source>
        <dbReference type="Google" id="ProtNLM"/>
    </source>
</evidence>
<dbReference type="EMBL" id="LR796773">
    <property type="protein sequence ID" value="CAB4165321.1"/>
    <property type="molecule type" value="Genomic_DNA"/>
</dbReference>
<organism evidence="1">
    <name type="scientific">uncultured Caudovirales phage</name>
    <dbReference type="NCBI Taxonomy" id="2100421"/>
    <lineage>
        <taxon>Viruses</taxon>
        <taxon>Duplodnaviria</taxon>
        <taxon>Heunggongvirae</taxon>
        <taxon>Uroviricota</taxon>
        <taxon>Caudoviricetes</taxon>
        <taxon>Peduoviridae</taxon>
        <taxon>Maltschvirus</taxon>
        <taxon>Maltschvirus maltsch</taxon>
    </lineage>
</organism>
<reference evidence="1" key="1">
    <citation type="submission" date="2020-04" db="EMBL/GenBank/DDBJ databases">
        <authorList>
            <person name="Chiriac C."/>
            <person name="Salcher M."/>
            <person name="Ghai R."/>
            <person name="Kavagutti S V."/>
        </authorList>
    </citation>
    <scope>NUCLEOTIDE SEQUENCE</scope>
</reference>
<name>A0A6J5P7C0_9CAUD</name>
<sequence length="796" mass="87667">MKVTQPFPNFIQGVSQQPPALRLPSHSEELINAYASSEEGLTKRPHTEHVSKLGSTSFAPAKIHSFSKSVDEQGYVILKGDGTIAVKDFDGTSATVNMVAATTYINSVSNPITDFELITVADYTFIVNRTIVPALKADTYTDYSGGNLSSLVWVRTPQLDTPYTITLTGGTGVTATFNPGTTSANAQTIYIATQLKTQIDTFGTPAFTASTLGSVLSITRGANSYDISVADGRGNEAMVLLNRATGNPGNLPPNAPNGYQIEITGSEDTQWDNYWVEFDATKKVWLEIPKPGRQYKIDPATMPHIVKYVSPGVYSFEQIAWNDCTCGDTTTNPVPSFIGKAIYDMFFYRGRLGFITDKTVVMSEAGNLYNFWRTTCTALVDSDPIDVKVSMTDPAPLRWAVEYDDTVFFFTAKQQYYIEKNVEVLAPRTIAIRAPTKFEVDVTAQPVVVGDRIYYTRQRAIHSSLHDFYPKADAEGRLTFGSEEVTIHCPRYITGRVKQLKGTSEGTAIILLNDNEDNRCFVFQTAFKDRTRVQAALHRWEFDDANTPLTVEANGSALYFLMSRTDGVFLEKCDLSPKAVDQFMPIKLLLDHRLDETQVTRSYSSGTGKTTITLPFADTHAANPFVLYGRGISGPIINAGQLVSTITTSSSPYVVLTVDGDFTSEEFYVGKNYTFEKTFSPIILRDRTTGAPLTGGRLQVSRMFLNYGDTGYFRVLVTPASRDTYTYPLGAYQLGSGTTPLGEIPLLSGEFKFPVLANNLKVSIKVQSDAPFPLKLLNGDWEGQFGSQAVQAARRI</sequence>
<dbReference type="InterPro" id="IPR058003">
    <property type="entry name" value="Phage_gp12"/>
</dbReference>
<protein>
    <recommendedName>
        <fullName evidence="2">Tail tubular protein B</fullName>
    </recommendedName>
</protein>
<evidence type="ECO:0000313" key="1">
    <source>
        <dbReference type="EMBL" id="CAB4165321.1"/>
    </source>
</evidence>
<accession>A0A6J5P7C0</accession>